<comment type="similarity">
    <text evidence="1 4">Belongs to the aldehyde dehydrogenase family.</text>
</comment>
<dbReference type="InterPro" id="IPR012394">
    <property type="entry name" value="Aldehyde_DH_NAD(P)"/>
</dbReference>
<name>Q0YPE5_9CHLB</name>
<dbReference type="InterPro" id="IPR016163">
    <property type="entry name" value="Ald_DH_C"/>
</dbReference>
<dbReference type="InterPro" id="IPR016161">
    <property type="entry name" value="Ald_DH/histidinol_DH"/>
</dbReference>
<dbReference type="InterPro" id="IPR016160">
    <property type="entry name" value="Ald_DH_CS_CYS"/>
</dbReference>
<evidence type="ECO:0000256" key="4">
    <source>
        <dbReference type="PIRNR" id="PIRNR036492"/>
    </source>
</evidence>
<dbReference type="PIRSF" id="PIRSF036492">
    <property type="entry name" value="ALDH"/>
    <property type="match status" value="1"/>
</dbReference>
<dbReference type="GO" id="GO:0005737">
    <property type="term" value="C:cytoplasm"/>
    <property type="evidence" value="ECO:0007669"/>
    <property type="project" value="TreeGrafter"/>
</dbReference>
<dbReference type="AlphaFoldDB" id="Q0YPE5"/>
<dbReference type="GO" id="GO:0006081">
    <property type="term" value="P:aldehyde metabolic process"/>
    <property type="evidence" value="ECO:0007669"/>
    <property type="project" value="InterPro"/>
</dbReference>
<dbReference type="PANTHER" id="PTHR43570">
    <property type="entry name" value="ALDEHYDE DEHYDROGENASE"/>
    <property type="match status" value="1"/>
</dbReference>
<comment type="caution">
    <text evidence="7">The sequence shown here is derived from an EMBL/GenBank/DDBJ whole genome shotgun (WGS) entry which is preliminary data.</text>
</comment>
<accession>Q0YPE5</accession>
<dbReference type="GO" id="GO:0004029">
    <property type="term" value="F:aldehyde dehydrogenase (NAD+) activity"/>
    <property type="evidence" value="ECO:0007669"/>
    <property type="project" value="TreeGrafter"/>
</dbReference>
<keyword evidence="3" id="KW-0520">NAD</keyword>
<dbReference type="CDD" id="cd07087">
    <property type="entry name" value="ALDH_F3-13-14_CALDH-like"/>
    <property type="match status" value="1"/>
</dbReference>
<sequence length="458" mass="50825">MGDSVTALLRATFEGGTTRNFTWRRSQLLALETFLVEREKEIAAALHADFRKSAAETFLTETGYLRSEIRFALKHLKSWMKPQRVAVPLIYQPATAYYRPEPYGVVLIIGAWNYPLNLTLAPLINAIAAGNCAVVKPSEHAPHTSAVIASGFGDYLDRSALCVVEGGVEESRTLLEERFDYIFYTGSRMTGREVMHAAAKHLTPLTLELGGKCPCIVDGSGDLRVAARRIVWAKFLNAGQTCIAPDYVLVEEQKEAELIRYMHEALADFYGDDPRSSPDFPRIGNAYNFLRLEKLLAGSVPSAGVFTDHGEFYIPPTILQGSSMDSAFMQSEIFGPLLPVIAYTGIEEALSCIRREKAPLALYLFSSVKSVQEKVLLHSRSGGVSINDLLFQASMHHLPFGGLGSSGFGAYHGRAGFDTFSFQRSILERSLYPDPALRYPPYSRLKFRLLKMLVTLFQ</sequence>
<dbReference type="RefSeq" id="WP_006367226.1">
    <property type="nucleotide sequence ID" value="NZ_AASE01000029.1"/>
</dbReference>
<dbReference type="Gene3D" id="3.40.605.10">
    <property type="entry name" value="Aldehyde Dehydrogenase, Chain A, domain 1"/>
    <property type="match status" value="1"/>
</dbReference>
<dbReference type="FunFam" id="3.40.309.10:FF:000003">
    <property type="entry name" value="Aldehyde dehydrogenase"/>
    <property type="match status" value="1"/>
</dbReference>
<gene>
    <name evidence="7" type="ORF">CferDRAFT_0155</name>
</gene>
<dbReference type="FunFam" id="3.40.605.10:FF:000004">
    <property type="entry name" value="Aldehyde dehydrogenase"/>
    <property type="match status" value="1"/>
</dbReference>
<dbReference type="PANTHER" id="PTHR43570:SF16">
    <property type="entry name" value="ALDEHYDE DEHYDROGENASE TYPE III, ISOFORM Q"/>
    <property type="match status" value="1"/>
</dbReference>
<evidence type="ECO:0000256" key="2">
    <source>
        <dbReference type="ARBA" id="ARBA00023002"/>
    </source>
</evidence>
<keyword evidence="2 4" id="KW-0560">Oxidoreductase</keyword>
<dbReference type="Pfam" id="PF00171">
    <property type="entry name" value="Aldedh"/>
    <property type="match status" value="1"/>
</dbReference>
<dbReference type="OrthoDB" id="9762913at2"/>
<dbReference type="SUPFAM" id="SSF53720">
    <property type="entry name" value="ALDH-like"/>
    <property type="match status" value="1"/>
</dbReference>
<proteinExistence type="inferred from homology"/>
<keyword evidence="8" id="KW-1185">Reference proteome</keyword>
<dbReference type="EMBL" id="AASE01000029">
    <property type="protein sequence ID" value="EAT58148.1"/>
    <property type="molecule type" value="Genomic_DNA"/>
</dbReference>
<evidence type="ECO:0000313" key="7">
    <source>
        <dbReference type="EMBL" id="EAT58148.1"/>
    </source>
</evidence>
<evidence type="ECO:0000256" key="5">
    <source>
        <dbReference type="PIRSR" id="PIRSR036492-1"/>
    </source>
</evidence>
<reference evidence="7 8" key="2">
    <citation type="submission" date="2006-07" db="EMBL/GenBank/DDBJ databases">
        <title>Sequencing of the draft genome and assembly of Chlorobium ferroxidans DSM 13031.</title>
        <authorList>
            <consortium name="US DOE Joint Genome Institute (JGI-PGF)"/>
            <person name="Copeland A."/>
            <person name="Lucas S."/>
            <person name="Lapidus A."/>
            <person name="Barry K."/>
            <person name="Glavina del Rio T."/>
            <person name="Dalin E."/>
            <person name="Tice H."/>
            <person name="Bruce D."/>
            <person name="Pitluck S."/>
            <person name="Richardson P."/>
        </authorList>
    </citation>
    <scope>NUCLEOTIDE SEQUENCE [LARGE SCALE GENOMIC DNA]</scope>
    <source>
        <strain evidence="7 8">DSM 13031</strain>
    </source>
</reference>
<organism evidence="7 8">
    <name type="scientific">Chlorobium ferrooxidans DSM 13031</name>
    <dbReference type="NCBI Taxonomy" id="377431"/>
    <lineage>
        <taxon>Bacteria</taxon>
        <taxon>Pseudomonadati</taxon>
        <taxon>Chlorobiota</taxon>
        <taxon>Chlorobiia</taxon>
        <taxon>Chlorobiales</taxon>
        <taxon>Chlorobiaceae</taxon>
        <taxon>Chlorobium/Pelodictyon group</taxon>
        <taxon>Chlorobium</taxon>
    </lineage>
</organism>
<dbReference type="InterPro" id="IPR016162">
    <property type="entry name" value="Ald_DH_N"/>
</dbReference>
<feature type="domain" description="Aldehyde dehydrogenase" evidence="6">
    <location>
        <begin position="18"/>
        <end position="422"/>
    </location>
</feature>
<reference evidence="7 8" key="1">
    <citation type="submission" date="2006-07" db="EMBL/GenBank/DDBJ databases">
        <title>Annotation of the draft genome assembly of Chlorobium ferroxidans DSM 13031.</title>
        <authorList>
            <consortium name="US DOE Joint Genome Institute (JGI-ORNL)"/>
            <person name="Larimer F."/>
            <person name="Land M."/>
            <person name="Hauser L."/>
        </authorList>
    </citation>
    <scope>NUCLEOTIDE SEQUENCE [LARGE SCALE GENOMIC DNA]</scope>
    <source>
        <strain evidence="7 8">DSM 13031</strain>
    </source>
</reference>
<evidence type="ECO:0000256" key="1">
    <source>
        <dbReference type="ARBA" id="ARBA00009986"/>
    </source>
</evidence>
<evidence type="ECO:0000259" key="6">
    <source>
        <dbReference type="Pfam" id="PF00171"/>
    </source>
</evidence>
<dbReference type="Proteomes" id="UP000004162">
    <property type="component" value="Unassembled WGS sequence"/>
</dbReference>
<protein>
    <recommendedName>
        <fullName evidence="4">Aldehyde dehydrogenase</fullName>
    </recommendedName>
</protein>
<feature type="active site" evidence="5">
    <location>
        <position position="242"/>
    </location>
</feature>
<evidence type="ECO:0000256" key="3">
    <source>
        <dbReference type="ARBA" id="ARBA00023027"/>
    </source>
</evidence>
<dbReference type="Gene3D" id="3.40.309.10">
    <property type="entry name" value="Aldehyde Dehydrogenase, Chain A, domain 2"/>
    <property type="match status" value="1"/>
</dbReference>
<dbReference type="PROSITE" id="PS00070">
    <property type="entry name" value="ALDEHYDE_DEHYDR_CYS"/>
    <property type="match status" value="1"/>
</dbReference>
<dbReference type="InterPro" id="IPR015590">
    <property type="entry name" value="Aldehyde_DH_dom"/>
</dbReference>
<evidence type="ECO:0000313" key="8">
    <source>
        <dbReference type="Proteomes" id="UP000004162"/>
    </source>
</evidence>
<feature type="active site" evidence="5">
    <location>
        <position position="208"/>
    </location>
</feature>